<protein>
    <submittedName>
        <fullName evidence="2">Uncharacterized protein</fullName>
    </submittedName>
</protein>
<comment type="caution">
    <text evidence="2">The sequence shown here is derived from an EMBL/GenBank/DDBJ whole genome shotgun (WGS) entry which is preliminary data.</text>
</comment>
<dbReference type="AlphaFoldDB" id="A0A9W8ANZ5"/>
<feature type="region of interest" description="Disordered" evidence="1">
    <location>
        <begin position="83"/>
        <end position="136"/>
    </location>
</feature>
<evidence type="ECO:0000256" key="1">
    <source>
        <dbReference type="SAM" id="MobiDB-lite"/>
    </source>
</evidence>
<feature type="non-terminal residue" evidence="2">
    <location>
        <position position="237"/>
    </location>
</feature>
<accession>A0A9W8ANZ5</accession>
<feature type="compositionally biased region" description="Polar residues" evidence="1">
    <location>
        <begin position="218"/>
        <end position="230"/>
    </location>
</feature>
<name>A0A9W8ANZ5_9FUNG</name>
<proteinExistence type="predicted"/>
<keyword evidence="3" id="KW-1185">Reference proteome</keyword>
<evidence type="ECO:0000313" key="3">
    <source>
        <dbReference type="Proteomes" id="UP001150925"/>
    </source>
</evidence>
<organism evidence="2 3">
    <name type="scientific">Dispira parvispora</name>
    <dbReference type="NCBI Taxonomy" id="1520584"/>
    <lineage>
        <taxon>Eukaryota</taxon>
        <taxon>Fungi</taxon>
        <taxon>Fungi incertae sedis</taxon>
        <taxon>Zoopagomycota</taxon>
        <taxon>Kickxellomycotina</taxon>
        <taxon>Dimargaritomycetes</taxon>
        <taxon>Dimargaritales</taxon>
        <taxon>Dimargaritaceae</taxon>
        <taxon>Dispira</taxon>
    </lineage>
</organism>
<feature type="compositionally biased region" description="Polar residues" evidence="1">
    <location>
        <begin position="124"/>
        <end position="135"/>
    </location>
</feature>
<dbReference type="Proteomes" id="UP001150925">
    <property type="component" value="Unassembled WGS sequence"/>
</dbReference>
<evidence type="ECO:0000313" key="2">
    <source>
        <dbReference type="EMBL" id="KAJ1950146.1"/>
    </source>
</evidence>
<dbReference type="EMBL" id="JANBPY010003810">
    <property type="protein sequence ID" value="KAJ1950146.1"/>
    <property type="molecule type" value="Genomic_DNA"/>
</dbReference>
<reference evidence="2" key="1">
    <citation type="submission" date="2022-07" db="EMBL/GenBank/DDBJ databases">
        <title>Phylogenomic reconstructions and comparative analyses of Kickxellomycotina fungi.</title>
        <authorList>
            <person name="Reynolds N.K."/>
            <person name="Stajich J.E."/>
            <person name="Barry K."/>
            <person name="Grigoriev I.V."/>
            <person name="Crous P."/>
            <person name="Smith M.E."/>
        </authorList>
    </citation>
    <scope>NUCLEOTIDE SEQUENCE</scope>
    <source>
        <strain evidence="2">RSA 1196</strain>
    </source>
</reference>
<gene>
    <name evidence="2" type="ORF">IWQ62_006618</name>
</gene>
<feature type="compositionally biased region" description="Polar residues" evidence="1">
    <location>
        <begin position="179"/>
        <end position="189"/>
    </location>
</feature>
<sequence length="237" mass="24762">MPLDVLEQSETPISELPAHPISTQFPVAIPATATLSYSGSDASVHTVELLSTDQPVFNLSEKGHGKSPQLESLTSLARTKAIPSTTLSANEPPRSVSSRPLVVPADPPPLVSPLSTPAAGEPSVATSVESSTSHQVEYPQPVTLTASSALSCAAPATSIPTYPLDISPLLPAHPPVLLRSQSLPTSSDNTSDDRPEFKSATTAYPLSPVSPSRPREPLQSSLEVHGQSTLRPEDSAQ</sequence>
<feature type="region of interest" description="Disordered" evidence="1">
    <location>
        <begin position="177"/>
        <end position="237"/>
    </location>
</feature>